<dbReference type="InterPro" id="IPR036361">
    <property type="entry name" value="SAP_dom_sf"/>
</dbReference>
<proteinExistence type="inferred from homology"/>
<sequence>MIEKLQEEVDLALLPAGDSGPPLGEIASLSVSPSAIQPPFFCLSYTNDIWSALNIKRLIIIPITSDSTPSFTNCSLPIPDRKMATDYSKKTNAELVEILKTRSLPHTGKKADMVSRLQEDDEAKPSDASAPAPAAAKTDAPEDVIDWDDEPAETIIEPSTEAGAAAIAAGGQGAVSNPVAVPNQQLDENPATAEDLKVEATGAVAEPTTQPEAATEQKPAVDYTRGLPQTDLEAELAKRKARAQKFGIVEDDDTALKEATKQLERAKRFGIGADAETTPAAGVSRLDQALPDERSRKRRNEGRNDNRNDQGGRGGKRRDTGAGRNRNRQRGDGNRNRDRGDGNKTNAGVKKPNAGGNTAQKSWSEKDNAAMEARKKRFAAAA</sequence>
<dbReference type="STRING" id="48697.A0A101MGH0"/>
<reference evidence="5 6" key="1">
    <citation type="submission" date="2015-10" db="EMBL/GenBank/DDBJ databases">
        <title>Genome sequencing of Penicillium freii.</title>
        <authorList>
            <person name="Nguyen H.D."/>
            <person name="Visagie C.M."/>
            <person name="Seifert K.A."/>
        </authorList>
    </citation>
    <scope>NUCLEOTIDE SEQUENCE [LARGE SCALE GENOMIC DNA]</scope>
    <source>
        <strain evidence="5 6">DAOM 242723</strain>
    </source>
</reference>
<organism evidence="5 6">
    <name type="scientific">Penicillium freii</name>
    <dbReference type="NCBI Taxonomy" id="48697"/>
    <lineage>
        <taxon>Eukaryota</taxon>
        <taxon>Fungi</taxon>
        <taxon>Dikarya</taxon>
        <taxon>Ascomycota</taxon>
        <taxon>Pezizomycotina</taxon>
        <taxon>Eurotiomycetes</taxon>
        <taxon>Eurotiomycetidae</taxon>
        <taxon>Eurotiales</taxon>
        <taxon>Aspergillaceae</taxon>
        <taxon>Penicillium</taxon>
    </lineage>
</organism>
<comment type="similarity">
    <text evidence="2">Belongs to the SAP domain-containing ribonucleoprotein family.</text>
</comment>
<dbReference type="SMART" id="SM00513">
    <property type="entry name" value="SAP"/>
    <property type="match status" value="1"/>
</dbReference>
<dbReference type="Pfam" id="PF02037">
    <property type="entry name" value="SAP"/>
    <property type="match status" value="1"/>
</dbReference>
<dbReference type="Proteomes" id="UP000055045">
    <property type="component" value="Unassembled WGS sequence"/>
</dbReference>
<dbReference type="EMBL" id="LLXE01000192">
    <property type="protein sequence ID" value="KUM60075.1"/>
    <property type="molecule type" value="Genomic_DNA"/>
</dbReference>
<feature type="region of interest" description="Disordered" evidence="3">
    <location>
        <begin position="201"/>
        <end position="223"/>
    </location>
</feature>
<dbReference type="GO" id="GO:0005634">
    <property type="term" value="C:nucleus"/>
    <property type="evidence" value="ECO:0007669"/>
    <property type="project" value="TreeGrafter"/>
</dbReference>
<evidence type="ECO:0000313" key="6">
    <source>
        <dbReference type="Proteomes" id="UP000055045"/>
    </source>
</evidence>
<comment type="caution">
    <text evidence="5">The sequence shown here is derived from an EMBL/GenBank/DDBJ whole genome shotgun (WGS) entry which is preliminary data.</text>
</comment>
<feature type="compositionally biased region" description="Basic and acidic residues" evidence="3">
    <location>
        <begin position="363"/>
        <end position="373"/>
    </location>
</feature>
<dbReference type="PANTHER" id="PTHR46551">
    <property type="entry name" value="SAP DOMAIN-CONTAINING RIBONUCLEOPROTEIN"/>
    <property type="match status" value="1"/>
</dbReference>
<evidence type="ECO:0000259" key="4">
    <source>
        <dbReference type="SMART" id="SM00513"/>
    </source>
</evidence>
<feature type="domain" description="SAP" evidence="4">
    <location>
        <begin position="87"/>
        <end position="121"/>
    </location>
</feature>
<dbReference type="GO" id="GO:0016973">
    <property type="term" value="P:poly(A)+ mRNA export from nucleus"/>
    <property type="evidence" value="ECO:0007669"/>
    <property type="project" value="TreeGrafter"/>
</dbReference>
<evidence type="ECO:0000256" key="3">
    <source>
        <dbReference type="SAM" id="MobiDB-lite"/>
    </source>
</evidence>
<dbReference type="InterPro" id="IPR052240">
    <property type="entry name" value="SAP_domain_ribonucleoprotein"/>
</dbReference>
<accession>A0A101MGH0</accession>
<keyword evidence="1" id="KW-0597">Phosphoprotein</keyword>
<name>A0A101MGH0_PENFR</name>
<evidence type="ECO:0000256" key="2">
    <source>
        <dbReference type="ARBA" id="ARBA00046328"/>
    </source>
</evidence>
<keyword evidence="6" id="KW-1185">Reference proteome</keyword>
<dbReference type="SUPFAM" id="SSF68906">
    <property type="entry name" value="SAP domain"/>
    <property type="match status" value="1"/>
</dbReference>
<gene>
    <name evidence="5" type="ORF">ACN42_g7058</name>
</gene>
<dbReference type="PANTHER" id="PTHR46551:SF1">
    <property type="entry name" value="SAP DOMAIN-CONTAINING RIBONUCLEOPROTEIN"/>
    <property type="match status" value="1"/>
</dbReference>
<dbReference type="AlphaFoldDB" id="A0A101MGH0"/>
<dbReference type="InterPro" id="IPR003034">
    <property type="entry name" value="SAP_dom"/>
</dbReference>
<feature type="region of interest" description="Disordered" evidence="3">
    <location>
        <begin position="265"/>
        <end position="382"/>
    </location>
</feature>
<feature type="compositionally biased region" description="Basic and acidic residues" evidence="3">
    <location>
        <begin position="291"/>
        <end position="310"/>
    </location>
</feature>
<evidence type="ECO:0000313" key="5">
    <source>
        <dbReference type="EMBL" id="KUM60075.1"/>
    </source>
</evidence>
<feature type="region of interest" description="Disordered" evidence="3">
    <location>
        <begin position="107"/>
        <end position="143"/>
    </location>
</feature>
<dbReference type="Pfam" id="PF18592">
    <property type="entry name" value="Tho1_MOS11_C"/>
    <property type="match status" value="1"/>
</dbReference>
<feature type="compositionally biased region" description="Low complexity" evidence="3">
    <location>
        <begin position="126"/>
        <end position="138"/>
    </location>
</feature>
<evidence type="ECO:0000256" key="1">
    <source>
        <dbReference type="ARBA" id="ARBA00022553"/>
    </source>
</evidence>
<protein>
    <recommendedName>
        <fullName evidence="4">SAP domain-containing protein</fullName>
    </recommendedName>
</protein>
<dbReference type="InterPro" id="IPR040746">
    <property type="entry name" value="THO1_MOS11_C"/>
</dbReference>
<feature type="compositionally biased region" description="Basic and acidic residues" evidence="3">
    <location>
        <begin position="329"/>
        <end position="342"/>
    </location>
</feature>
<dbReference type="Gene3D" id="1.10.720.30">
    <property type="entry name" value="SAP domain"/>
    <property type="match status" value="1"/>
</dbReference>